<accession>A0A0N1HYC0</accession>
<reference evidence="2 3" key="1">
    <citation type="journal article" date="2015" name="PLoS Pathog.">
        <title>Leptomonas seymouri: Adaptations to the Dixenous Life Cycle Analyzed by Genome Sequencing, Transcriptome Profiling and Co-infection with Leishmania donovani.</title>
        <authorList>
            <person name="Kraeva N."/>
            <person name="Butenko A."/>
            <person name="Hlavacova J."/>
            <person name="Kostygov A."/>
            <person name="Myskova J."/>
            <person name="Grybchuk D."/>
            <person name="Lestinova T."/>
            <person name="Votypka J."/>
            <person name="Volf P."/>
            <person name="Opperdoes F."/>
            <person name="Flegontov P."/>
            <person name="Lukes J."/>
            <person name="Yurchenko V."/>
        </authorList>
    </citation>
    <scope>NUCLEOTIDE SEQUENCE [LARGE SCALE GENOMIC DNA]</scope>
    <source>
        <strain evidence="2 3">ATCC 30220</strain>
    </source>
</reference>
<sequence length="542" mass="56993">MMSSNFVQVHPLVLLNVVDHITRFSLSLKPSPPTSNDFFNTSGLLMGTASAAALTSDSVVGSCNAVATTTLSSSFELPLKLNEVGEPIAPSAPSGDAAFMVHVLQNNVDWRSARRYREQVDAVMPDSLVVGCYVVCSGVRSAYAEGRDGGGQALTATPKKPRNESQRGAHDITQRTDLQSVAHSLAKQLQQAELLPATADGFVLLVVYDGEVAALRGGGSSSDTAAPYFAASTAPSPLGVHRLPFETLWVSTVDEAATGPVGEEKAEEDSPAVIKRTVPCAVPVPVAVVPADMEWIGLANEALIMRDACASSVCTPTSPRNKPSFLRRCGALLLSASVSPTEPSIVSIPVATDPASAHSANASEGLLRSLRLLRRVLETPQGTSPMHPNAHDAMGVSGGSAPSAELLRTVATCVRNVPDGSCDSRQSSDAPPSEDLVRAVLALEAQCAMRLADVQSQQQSVVLARVKALSATDRRGSPSPYAWTSAMRGAMRDRLGEMEEAHAAVSATAAAAGTWFPPRREGLSKHALVKVFHGHMWPAEDQ</sequence>
<comment type="caution">
    <text evidence="2">The sequence shown here is derived from an EMBL/GenBank/DDBJ whole genome shotgun (WGS) entry which is preliminary data.</text>
</comment>
<dbReference type="OMA" id="AIANCVQ"/>
<evidence type="ECO:0000256" key="1">
    <source>
        <dbReference type="SAM" id="MobiDB-lite"/>
    </source>
</evidence>
<dbReference type="VEuPathDB" id="TriTrypDB:Lsey_0654_0010"/>
<dbReference type="AlphaFoldDB" id="A0A0N1HYC0"/>
<feature type="region of interest" description="Disordered" evidence="1">
    <location>
        <begin position="146"/>
        <end position="173"/>
    </location>
</feature>
<dbReference type="EMBL" id="LJSK01000653">
    <property type="protein sequence ID" value="KPI82634.1"/>
    <property type="molecule type" value="Genomic_DNA"/>
</dbReference>
<evidence type="ECO:0000313" key="2">
    <source>
        <dbReference type="EMBL" id="KPI82634.1"/>
    </source>
</evidence>
<dbReference type="Gene3D" id="3.40.140.10">
    <property type="entry name" value="Cytidine Deaminase, domain 2"/>
    <property type="match status" value="1"/>
</dbReference>
<dbReference type="Proteomes" id="UP000038009">
    <property type="component" value="Unassembled WGS sequence"/>
</dbReference>
<name>A0A0N1HYC0_LEPSE</name>
<feature type="compositionally biased region" description="Basic and acidic residues" evidence="1">
    <location>
        <begin position="161"/>
        <end position="173"/>
    </location>
</feature>
<keyword evidence="3" id="KW-1185">Reference proteome</keyword>
<organism evidence="2 3">
    <name type="scientific">Leptomonas seymouri</name>
    <dbReference type="NCBI Taxonomy" id="5684"/>
    <lineage>
        <taxon>Eukaryota</taxon>
        <taxon>Discoba</taxon>
        <taxon>Euglenozoa</taxon>
        <taxon>Kinetoplastea</taxon>
        <taxon>Metakinetoplastina</taxon>
        <taxon>Trypanosomatida</taxon>
        <taxon>Trypanosomatidae</taxon>
        <taxon>Leishmaniinae</taxon>
        <taxon>Leptomonas</taxon>
    </lineage>
</organism>
<proteinExistence type="predicted"/>
<gene>
    <name evidence="2" type="ORF">ABL78_8356</name>
</gene>
<evidence type="ECO:0000313" key="3">
    <source>
        <dbReference type="Proteomes" id="UP000038009"/>
    </source>
</evidence>
<dbReference type="OrthoDB" id="263705at2759"/>
<protein>
    <submittedName>
        <fullName evidence="2">Uncharacterized protein</fullName>
    </submittedName>
</protein>